<evidence type="ECO:0000256" key="1">
    <source>
        <dbReference type="ARBA" id="ARBA00001947"/>
    </source>
</evidence>
<dbReference type="InterPro" id="IPR001148">
    <property type="entry name" value="CA_dom"/>
</dbReference>
<proteinExistence type="inferred from homology"/>
<dbReference type="Proteomes" id="UP000051574">
    <property type="component" value="Unassembled WGS sequence"/>
</dbReference>
<evidence type="ECO:0000256" key="8">
    <source>
        <dbReference type="RuleBase" id="RU367011"/>
    </source>
</evidence>
<feature type="non-terminal residue" evidence="10">
    <location>
        <position position="148"/>
    </location>
</feature>
<evidence type="ECO:0000313" key="11">
    <source>
        <dbReference type="Proteomes" id="UP000051574"/>
    </source>
</evidence>
<dbReference type="OrthoDB" id="429145at2759"/>
<dbReference type="GO" id="GO:0004089">
    <property type="term" value="F:carbonate dehydratase activity"/>
    <property type="evidence" value="ECO:0007669"/>
    <property type="project" value="UniProtKB-UniRule"/>
</dbReference>
<dbReference type="InterPro" id="IPR036398">
    <property type="entry name" value="CA_dom_sf"/>
</dbReference>
<dbReference type="PROSITE" id="PS51144">
    <property type="entry name" value="ALPHA_CA_2"/>
    <property type="match status" value="1"/>
</dbReference>
<comment type="similarity">
    <text evidence="2 8">Belongs to the alpha-carbonic anhydrase family.</text>
</comment>
<dbReference type="InterPro" id="IPR023561">
    <property type="entry name" value="Carbonic_anhydrase_a-class"/>
</dbReference>
<evidence type="ECO:0000256" key="5">
    <source>
        <dbReference type="ARBA" id="ARBA00022833"/>
    </source>
</evidence>
<keyword evidence="4 8" id="KW-0479">Metal-binding</keyword>
<dbReference type="GO" id="GO:0008270">
    <property type="term" value="F:zinc ion binding"/>
    <property type="evidence" value="ECO:0007669"/>
    <property type="project" value="UniProtKB-UniRule"/>
</dbReference>
<keyword evidence="6 8" id="KW-0456">Lyase</keyword>
<sequence>MATEWGYCQANGPETWAKCFPQAAGPRQSPVDIRSVNTKILKTNDCLSWKYEPKNMIDITNTGYGWKVHVNSEGSELVGGPLEDKYILEQFHCHWGETNDKGSEHTMNGKAYAGELHLVHWNASKYSSFAEAAEQPDGLTVLGIFLQP</sequence>
<gene>
    <name evidence="10" type="ORF">AMK59_144</name>
</gene>
<dbReference type="Pfam" id="PF00194">
    <property type="entry name" value="Carb_anhydrase"/>
    <property type="match status" value="1"/>
</dbReference>
<name>A0A0T6BCH1_9SCAR</name>
<dbReference type="AlphaFoldDB" id="A0A0T6BCH1"/>
<dbReference type="InterPro" id="IPR018338">
    <property type="entry name" value="Carbonic_anhydrase_a-class_CS"/>
</dbReference>
<dbReference type="EMBL" id="LJIG01001998">
    <property type="protein sequence ID" value="KRT84942.1"/>
    <property type="molecule type" value="Genomic_DNA"/>
</dbReference>
<evidence type="ECO:0000256" key="2">
    <source>
        <dbReference type="ARBA" id="ARBA00010718"/>
    </source>
</evidence>
<evidence type="ECO:0000256" key="3">
    <source>
        <dbReference type="ARBA" id="ARBA00012925"/>
    </source>
</evidence>
<evidence type="ECO:0000256" key="7">
    <source>
        <dbReference type="ARBA" id="ARBA00048348"/>
    </source>
</evidence>
<dbReference type="GO" id="GO:0005737">
    <property type="term" value="C:cytoplasm"/>
    <property type="evidence" value="ECO:0007669"/>
    <property type="project" value="TreeGrafter"/>
</dbReference>
<dbReference type="SUPFAM" id="SSF51069">
    <property type="entry name" value="Carbonic anhydrase"/>
    <property type="match status" value="1"/>
</dbReference>
<comment type="function">
    <text evidence="8">Reversible hydration of carbon dioxide.</text>
</comment>
<protein>
    <recommendedName>
        <fullName evidence="3 8">Carbonic anhydrase</fullName>
        <ecNumber evidence="3 8">4.2.1.1</ecNumber>
    </recommendedName>
</protein>
<dbReference type="EC" id="4.2.1.1" evidence="3 8"/>
<reference evidence="10 11" key="1">
    <citation type="submission" date="2015-09" db="EMBL/GenBank/DDBJ databases">
        <title>Draft genome of the scarab beetle Oryctes borbonicus.</title>
        <authorList>
            <person name="Meyer J.M."/>
            <person name="Markov G.V."/>
            <person name="Baskaran P."/>
            <person name="Herrmann M."/>
            <person name="Sommer R.J."/>
            <person name="Roedelsperger C."/>
        </authorList>
    </citation>
    <scope>NUCLEOTIDE SEQUENCE [LARGE SCALE GENOMIC DNA]</scope>
    <source>
        <strain evidence="10">OB123</strain>
        <tissue evidence="10">Whole animal</tissue>
    </source>
</reference>
<dbReference type="PROSITE" id="PS00162">
    <property type="entry name" value="ALPHA_CA_1"/>
    <property type="match status" value="1"/>
</dbReference>
<evidence type="ECO:0000313" key="10">
    <source>
        <dbReference type="EMBL" id="KRT84942.1"/>
    </source>
</evidence>
<accession>A0A0T6BCH1</accession>
<dbReference type="SMART" id="SM01057">
    <property type="entry name" value="Carb_anhydrase"/>
    <property type="match status" value="1"/>
</dbReference>
<dbReference type="PANTHER" id="PTHR18952">
    <property type="entry name" value="CARBONIC ANHYDRASE"/>
    <property type="match status" value="1"/>
</dbReference>
<feature type="domain" description="Alpha-carbonic anhydrase" evidence="9">
    <location>
        <begin position="3"/>
        <end position="148"/>
    </location>
</feature>
<evidence type="ECO:0000256" key="4">
    <source>
        <dbReference type="ARBA" id="ARBA00022723"/>
    </source>
</evidence>
<comment type="cofactor">
    <cofactor evidence="1 8">
        <name>Zn(2+)</name>
        <dbReference type="ChEBI" id="CHEBI:29105"/>
    </cofactor>
</comment>
<dbReference type="Gene3D" id="3.10.200.10">
    <property type="entry name" value="Alpha carbonic anhydrase"/>
    <property type="match status" value="1"/>
</dbReference>
<evidence type="ECO:0000256" key="6">
    <source>
        <dbReference type="ARBA" id="ARBA00023239"/>
    </source>
</evidence>
<organism evidence="10 11">
    <name type="scientific">Oryctes borbonicus</name>
    <dbReference type="NCBI Taxonomy" id="1629725"/>
    <lineage>
        <taxon>Eukaryota</taxon>
        <taxon>Metazoa</taxon>
        <taxon>Ecdysozoa</taxon>
        <taxon>Arthropoda</taxon>
        <taxon>Hexapoda</taxon>
        <taxon>Insecta</taxon>
        <taxon>Pterygota</taxon>
        <taxon>Neoptera</taxon>
        <taxon>Endopterygota</taxon>
        <taxon>Coleoptera</taxon>
        <taxon>Polyphaga</taxon>
        <taxon>Scarabaeiformia</taxon>
        <taxon>Scarabaeidae</taxon>
        <taxon>Dynastinae</taxon>
        <taxon>Oryctes</taxon>
    </lineage>
</organism>
<dbReference type="PANTHER" id="PTHR18952:SF141">
    <property type="entry name" value="CARBONIC ANHYDRASE"/>
    <property type="match status" value="1"/>
</dbReference>
<keyword evidence="5 8" id="KW-0862">Zinc</keyword>
<keyword evidence="11" id="KW-1185">Reference proteome</keyword>
<comment type="catalytic activity">
    <reaction evidence="7 8">
        <text>hydrogencarbonate + H(+) = CO2 + H2O</text>
        <dbReference type="Rhea" id="RHEA:10748"/>
        <dbReference type="ChEBI" id="CHEBI:15377"/>
        <dbReference type="ChEBI" id="CHEBI:15378"/>
        <dbReference type="ChEBI" id="CHEBI:16526"/>
        <dbReference type="ChEBI" id="CHEBI:17544"/>
        <dbReference type="EC" id="4.2.1.1"/>
    </reaction>
</comment>
<comment type="caution">
    <text evidence="10">The sequence shown here is derived from an EMBL/GenBank/DDBJ whole genome shotgun (WGS) entry which is preliminary data.</text>
</comment>
<evidence type="ECO:0000259" key="9">
    <source>
        <dbReference type="PROSITE" id="PS51144"/>
    </source>
</evidence>